<proteinExistence type="predicted"/>
<evidence type="ECO:0000313" key="2">
    <source>
        <dbReference type="Proteomes" id="UP000254219"/>
    </source>
</evidence>
<gene>
    <name evidence="1" type="ORF">NCTC11181_03922</name>
</gene>
<reference evidence="1 2" key="1">
    <citation type="submission" date="2018-06" db="EMBL/GenBank/DDBJ databases">
        <authorList>
            <consortium name="Pathogen Informatics"/>
            <person name="Doyle S."/>
        </authorList>
    </citation>
    <scope>NUCLEOTIDE SEQUENCE [LARGE SCALE GENOMIC DNA]</scope>
    <source>
        <strain evidence="1 2">NCTC11181</strain>
    </source>
</reference>
<accession>A0A376FYG3</accession>
<protein>
    <submittedName>
        <fullName evidence="1">Uncharacterized protein</fullName>
    </submittedName>
</protein>
<evidence type="ECO:0000313" key="1">
    <source>
        <dbReference type="EMBL" id="STD46148.1"/>
    </source>
</evidence>
<organism evidence="1 2">
    <name type="scientific">Escherichia coli</name>
    <dbReference type="NCBI Taxonomy" id="562"/>
    <lineage>
        <taxon>Bacteria</taxon>
        <taxon>Pseudomonadati</taxon>
        <taxon>Pseudomonadota</taxon>
        <taxon>Gammaproteobacteria</taxon>
        <taxon>Enterobacterales</taxon>
        <taxon>Enterobacteriaceae</taxon>
        <taxon>Escherichia</taxon>
    </lineage>
</organism>
<sequence length="78" mass="8902">MRYPTREYQRDSPSDLLLRRPQGIKPKKKIVKIRDSGLTRKVISALGDGGTKLIRDVRKWQAHMTDLCNAVSNPRISA</sequence>
<dbReference type="Proteomes" id="UP000254219">
    <property type="component" value="Unassembled WGS sequence"/>
</dbReference>
<dbReference type="EMBL" id="UFYN01000002">
    <property type="protein sequence ID" value="STD46148.1"/>
    <property type="molecule type" value="Genomic_DNA"/>
</dbReference>
<dbReference type="AlphaFoldDB" id="A0A376FYG3"/>
<name>A0A376FYG3_ECOLX</name>